<dbReference type="InterPro" id="IPR010982">
    <property type="entry name" value="Lambda_DNA-bd_dom_sf"/>
</dbReference>
<reference evidence="5 6" key="1">
    <citation type="submission" date="2018-12" db="EMBL/GenBank/DDBJ databases">
        <title>Hymenobacter gummosus sp. nov., isolated from a spring.</title>
        <authorList>
            <person name="Nie L."/>
        </authorList>
    </citation>
    <scope>NUCLEOTIDE SEQUENCE [LARGE SCALE GENOMIC DNA]</scope>
    <source>
        <strain evidence="5 6">KCTC 52166</strain>
    </source>
</reference>
<dbReference type="Pfam" id="PF00356">
    <property type="entry name" value="LacI"/>
    <property type="match status" value="1"/>
</dbReference>
<dbReference type="GO" id="GO:0003700">
    <property type="term" value="F:DNA-binding transcription factor activity"/>
    <property type="evidence" value="ECO:0007669"/>
    <property type="project" value="TreeGrafter"/>
</dbReference>
<dbReference type="PROSITE" id="PS50932">
    <property type="entry name" value="HTH_LACI_2"/>
    <property type="match status" value="1"/>
</dbReference>
<feature type="domain" description="HTH lacI-type" evidence="4">
    <location>
        <begin position="7"/>
        <end position="61"/>
    </location>
</feature>
<dbReference type="InterPro" id="IPR046335">
    <property type="entry name" value="LacI/GalR-like_sensor"/>
</dbReference>
<dbReference type="RefSeq" id="WP_126691234.1">
    <property type="nucleotide sequence ID" value="NZ_RXOF01000001.1"/>
</dbReference>
<keyword evidence="6" id="KW-1185">Reference proteome</keyword>
<comment type="caution">
    <text evidence="5">The sequence shown here is derived from an EMBL/GenBank/DDBJ whole genome shotgun (WGS) entry which is preliminary data.</text>
</comment>
<dbReference type="EMBL" id="RXOF01000001">
    <property type="protein sequence ID" value="RTQ53308.1"/>
    <property type="molecule type" value="Genomic_DNA"/>
</dbReference>
<dbReference type="CDD" id="cd01392">
    <property type="entry name" value="HTH_LacI"/>
    <property type="match status" value="1"/>
</dbReference>
<keyword evidence="2" id="KW-0238">DNA-binding</keyword>
<evidence type="ECO:0000256" key="3">
    <source>
        <dbReference type="ARBA" id="ARBA00023163"/>
    </source>
</evidence>
<dbReference type="SUPFAM" id="SSF53822">
    <property type="entry name" value="Periplasmic binding protein-like I"/>
    <property type="match status" value="1"/>
</dbReference>
<evidence type="ECO:0000313" key="6">
    <source>
        <dbReference type="Proteomes" id="UP000282184"/>
    </source>
</evidence>
<proteinExistence type="predicted"/>
<dbReference type="OrthoDB" id="891936at2"/>
<dbReference type="Gene3D" id="3.40.50.2300">
    <property type="match status" value="2"/>
</dbReference>
<evidence type="ECO:0000313" key="5">
    <source>
        <dbReference type="EMBL" id="RTQ53308.1"/>
    </source>
</evidence>
<evidence type="ECO:0000256" key="2">
    <source>
        <dbReference type="ARBA" id="ARBA00023125"/>
    </source>
</evidence>
<dbReference type="PANTHER" id="PTHR30146:SF109">
    <property type="entry name" value="HTH-TYPE TRANSCRIPTIONAL REGULATOR GALS"/>
    <property type="match status" value="1"/>
</dbReference>
<accession>A0A431U8E5</accession>
<sequence>MKPPHRTSITDLARALNLSPSTVSRALTGHPQVSETTKARVRELAEQLHFQPNQLAAALRRGRSTTIGVLVPYITGHFFPEVVNGIAIEASQQGYNVMICQSNEDVAQEKKNIELLMNAQVEGILVSLSSTTQDFAHFDAVRQAEVGLVFFDRIVEDMAGPRTSAVVLDDYAGAYQAVTHLIGQGCRRIAHIAGPLHLNIHRNRHQGYLDALRAHGLEPDEALINRQPLGLGTGAECMRQLLQLPAPPDAVFSSNDMAAVGAMQVLKAAGRRVPDDVAVVGFSNEAFTALTEPAISSVDQRCHQMGRTAVQQLLRLLRDETPPPVVLTPELLVRASSQRQA</sequence>
<dbReference type="Pfam" id="PF13377">
    <property type="entry name" value="Peripla_BP_3"/>
    <property type="match status" value="1"/>
</dbReference>
<dbReference type="AlphaFoldDB" id="A0A431U8E5"/>
<dbReference type="GO" id="GO:0000976">
    <property type="term" value="F:transcription cis-regulatory region binding"/>
    <property type="evidence" value="ECO:0007669"/>
    <property type="project" value="TreeGrafter"/>
</dbReference>
<protein>
    <submittedName>
        <fullName evidence="5">LacI family transcriptional regulator</fullName>
    </submittedName>
</protein>
<keyword evidence="1" id="KW-0805">Transcription regulation</keyword>
<dbReference type="PANTHER" id="PTHR30146">
    <property type="entry name" value="LACI-RELATED TRANSCRIPTIONAL REPRESSOR"/>
    <property type="match status" value="1"/>
</dbReference>
<name>A0A431U8E5_9BACT</name>
<evidence type="ECO:0000256" key="1">
    <source>
        <dbReference type="ARBA" id="ARBA00023015"/>
    </source>
</evidence>
<dbReference type="InterPro" id="IPR000843">
    <property type="entry name" value="HTH_LacI"/>
</dbReference>
<dbReference type="SUPFAM" id="SSF47413">
    <property type="entry name" value="lambda repressor-like DNA-binding domains"/>
    <property type="match status" value="1"/>
</dbReference>
<dbReference type="Gene3D" id="1.10.260.40">
    <property type="entry name" value="lambda repressor-like DNA-binding domains"/>
    <property type="match status" value="1"/>
</dbReference>
<dbReference type="InterPro" id="IPR028082">
    <property type="entry name" value="Peripla_BP_I"/>
</dbReference>
<dbReference type="SMART" id="SM00354">
    <property type="entry name" value="HTH_LACI"/>
    <property type="match status" value="1"/>
</dbReference>
<keyword evidence="3" id="KW-0804">Transcription</keyword>
<dbReference type="CDD" id="cd06267">
    <property type="entry name" value="PBP1_LacI_sugar_binding-like"/>
    <property type="match status" value="1"/>
</dbReference>
<dbReference type="Proteomes" id="UP000282184">
    <property type="component" value="Unassembled WGS sequence"/>
</dbReference>
<evidence type="ECO:0000259" key="4">
    <source>
        <dbReference type="PROSITE" id="PS50932"/>
    </source>
</evidence>
<organism evidence="5 6">
    <name type="scientific">Hymenobacter gummosus</name>
    <dbReference type="NCBI Taxonomy" id="1776032"/>
    <lineage>
        <taxon>Bacteria</taxon>
        <taxon>Pseudomonadati</taxon>
        <taxon>Bacteroidota</taxon>
        <taxon>Cytophagia</taxon>
        <taxon>Cytophagales</taxon>
        <taxon>Hymenobacteraceae</taxon>
        <taxon>Hymenobacter</taxon>
    </lineage>
</organism>
<gene>
    <name evidence="5" type="ORF">EJV47_00795</name>
</gene>